<dbReference type="EMBL" id="CP014579">
    <property type="protein sequence ID" value="ANB75022.1"/>
    <property type="molecule type" value="Genomic_DNA"/>
</dbReference>
<dbReference type="InterPro" id="IPR036291">
    <property type="entry name" value="NAD(P)-bd_dom_sf"/>
</dbReference>
<dbReference type="InterPro" id="IPR002347">
    <property type="entry name" value="SDR_fam"/>
</dbReference>
<sequence length="271" mass="28230">MKNDGSFSSASVAGRLAGKVAVVTGAGGGQGQAAALLFAQAGATVVACEINPKGVEATKKIVSEQSLNVEIAQVNAADEAEVKAWIDEAAARHGAIDILYNNAGHTHFAPFGEMSLEQWRETMRYELDIVFIPTRAVWSHLVTRGGGSIINIASVSGMRGSEFLGAAAHATGKSGIIGFTRQLALEGAPHWIRANSISPGPIVTPVTQALLETSKEFNSCFNGWPMLARTGRTADVAFAGLYLASDESSFVTGANLTVDGGWSAKGGFTPH</sequence>
<dbReference type="PRINTS" id="PR00080">
    <property type="entry name" value="SDRFAMILY"/>
</dbReference>
<dbReference type="PRINTS" id="PR00081">
    <property type="entry name" value="GDHRDH"/>
</dbReference>
<dbReference type="PANTHER" id="PTHR43477:SF1">
    <property type="entry name" value="DIHYDROANTICAPSIN 7-DEHYDROGENASE"/>
    <property type="match status" value="1"/>
</dbReference>
<dbReference type="OrthoDB" id="8557335at2"/>
<gene>
    <name evidence="3" type="ORF">AYM40_21585</name>
</gene>
<dbReference type="FunFam" id="3.40.50.720:FF:000084">
    <property type="entry name" value="Short-chain dehydrogenase reductase"/>
    <property type="match status" value="1"/>
</dbReference>
<accession>A0A160FQN3</accession>
<proteinExistence type="inferred from homology"/>
<dbReference type="Gene3D" id="3.40.50.720">
    <property type="entry name" value="NAD(P)-binding Rossmann-like Domain"/>
    <property type="match status" value="1"/>
</dbReference>
<dbReference type="GO" id="GO:0016491">
    <property type="term" value="F:oxidoreductase activity"/>
    <property type="evidence" value="ECO:0007669"/>
    <property type="project" value="UniProtKB-KW"/>
</dbReference>
<keyword evidence="2" id="KW-0560">Oxidoreductase</keyword>
<evidence type="ECO:0000256" key="2">
    <source>
        <dbReference type="ARBA" id="ARBA00023002"/>
    </source>
</evidence>
<evidence type="ECO:0000313" key="3">
    <source>
        <dbReference type="EMBL" id="ANB75022.1"/>
    </source>
</evidence>
<evidence type="ECO:0000313" key="4">
    <source>
        <dbReference type="Proteomes" id="UP000076852"/>
    </source>
</evidence>
<dbReference type="AlphaFoldDB" id="A0A160FQN3"/>
<name>A0A160FQN3_9BURK</name>
<dbReference type="SUPFAM" id="SSF51735">
    <property type="entry name" value="NAD(P)-binding Rossmann-fold domains"/>
    <property type="match status" value="1"/>
</dbReference>
<reference evidence="3 4" key="1">
    <citation type="journal article" date="2016" name="Gene">
        <title>PacBio SMRT assembly of a complex multi-replicon genome reveals chlorocatechol degradative operon in a region of genome plasticity.</title>
        <authorList>
            <person name="Ricker N."/>
            <person name="Shen S.Y."/>
            <person name="Goordial J."/>
            <person name="Jin S."/>
            <person name="Fulthorpe R.R."/>
        </authorList>
    </citation>
    <scope>NUCLEOTIDE SEQUENCE [LARGE SCALE GENOMIC DNA]</scope>
    <source>
        <strain evidence="3 4">OLGA172</strain>
    </source>
</reference>
<evidence type="ECO:0000256" key="1">
    <source>
        <dbReference type="ARBA" id="ARBA00006484"/>
    </source>
</evidence>
<dbReference type="PANTHER" id="PTHR43477">
    <property type="entry name" value="DIHYDROANTICAPSIN 7-DEHYDROGENASE"/>
    <property type="match status" value="1"/>
</dbReference>
<comment type="similarity">
    <text evidence="1">Belongs to the short-chain dehydrogenases/reductases (SDR) family.</text>
</comment>
<dbReference type="KEGG" id="buz:AYM40_21585"/>
<dbReference type="InterPro" id="IPR051122">
    <property type="entry name" value="SDR_DHRS6-like"/>
</dbReference>
<evidence type="ECO:0008006" key="5">
    <source>
        <dbReference type="Google" id="ProtNLM"/>
    </source>
</evidence>
<dbReference type="STRING" id="1804984.AYM40_21585"/>
<organism evidence="3 4">
    <name type="scientific">Paraburkholderia phytofirmans OLGA172</name>
    <dbReference type="NCBI Taxonomy" id="1417228"/>
    <lineage>
        <taxon>Bacteria</taxon>
        <taxon>Pseudomonadati</taxon>
        <taxon>Pseudomonadota</taxon>
        <taxon>Betaproteobacteria</taxon>
        <taxon>Burkholderiales</taxon>
        <taxon>Burkholderiaceae</taxon>
        <taxon>Paraburkholderia</taxon>
    </lineage>
</organism>
<dbReference type="Proteomes" id="UP000076852">
    <property type="component" value="Chromosome 2"/>
</dbReference>
<dbReference type="Pfam" id="PF13561">
    <property type="entry name" value="adh_short_C2"/>
    <property type="match status" value="1"/>
</dbReference>
<dbReference type="RefSeq" id="WP_063498320.1">
    <property type="nucleotide sequence ID" value="NZ_CP014579.1"/>
</dbReference>
<keyword evidence="4" id="KW-1185">Reference proteome</keyword>
<protein>
    <recommendedName>
        <fullName evidence="5">Short-chain dehydrogenase</fullName>
    </recommendedName>
</protein>